<gene>
    <name evidence="1" type="ORF">N180_19790</name>
</gene>
<organism evidence="1 2">
    <name type="scientific">Pedobacter antarcticus 4BY</name>
    <dbReference type="NCBI Taxonomy" id="1358423"/>
    <lineage>
        <taxon>Bacteria</taxon>
        <taxon>Pseudomonadati</taxon>
        <taxon>Bacteroidota</taxon>
        <taxon>Sphingobacteriia</taxon>
        <taxon>Sphingobacteriales</taxon>
        <taxon>Sphingobacteriaceae</taxon>
        <taxon>Pedobacter</taxon>
    </lineage>
</organism>
<dbReference type="EMBL" id="JNFF01000105">
    <property type="protein sequence ID" value="KEQ28810.1"/>
    <property type="molecule type" value="Genomic_DNA"/>
</dbReference>
<dbReference type="Proteomes" id="UP000028007">
    <property type="component" value="Unassembled WGS sequence"/>
</dbReference>
<dbReference type="InterPro" id="IPR022298">
    <property type="entry name" value="Conjug_transposon_TraN"/>
</dbReference>
<name>A0A081PDN7_9SPHI</name>
<evidence type="ECO:0000313" key="2">
    <source>
        <dbReference type="Proteomes" id="UP000028007"/>
    </source>
</evidence>
<dbReference type="eggNOG" id="COG3504">
    <property type="taxonomic scope" value="Bacteria"/>
</dbReference>
<dbReference type="Pfam" id="PF13595">
    <property type="entry name" value="DUF4138"/>
    <property type="match status" value="1"/>
</dbReference>
<dbReference type="OrthoDB" id="1038500at2"/>
<keyword evidence="2" id="KW-1185">Reference proteome</keyword>
<dbReference type="AlphaFoldDB" id="A0A081PDN7"/>
<comment type="caution">
    <text evidence="1">The sequence shown here is derived from an EMBL/GenBank/DDBJ whole genome shotgun (WGS) entry which is preliminary data.</text>
</comment>
<accession>A0A081PDN7</accession>
<dbReference type="NCBIfam" id="TIGR03780">
    <property type="entry name" value="Bac_Flav_CT_N"/>
    <property type="match status" value="1"/>
</dbReference>
<reference evidence="1 2" key="1">
    <citation type="journal article" date="1992" name="Int. J. Syst. Bacteriol.">
        <title>Sphingobacterium antarcticus sp. nov. a Psychrotrophic Bacterium from the Soils of Schirmacher Oasis, Antarctica.</title>
        <authorList>
            <person name="Shivaji S."/>
            <person name="Ray M.K."/>
            <person name="Rao N.S."/>
            <person name="Saiserr L."/>
            <person name="Jagannadham M.V."/>
            <person name="Kumar G.S."/>
            <person name="Reddy G."/>
            <person name="Bhargava P.M."/>
        </authorList>
    </citation>
    <scope>NUCLEOTIDE SEQUENCE [LARGE SCALE GENOMIC DNA]</scope>
    <source>
        <strain evidence="1 2">4BY</strain>
    </source>
</reference>
<evidence type="ECO:0000313" key="1">
    <source>
        <dbReference type="EMBL" id="KEQ28810.1"/>
    </source>
</evidence>
<sequence>MTVCAQNAPSGISKNDLPTIYITDDISIHFISPEPIQYVDISTHSVAGDLPVKNILRIKAIKDTSKNDLDFGFIKDKTSIVTIVGEKFMAQYNVEYLPVPEFKGYQTRIQITPQDMTPIDNPDVTMSETEMRNYAMSALKRKRTYHSVSSKAYGIKADLNNIYTVGDFVFIDVTYTNSTNLKYDIDQVRFKIDDKKITKATNVQSVEIEPSYILNGINSFKRQFRNVYVFKKFTFPGNKVLNIEMTEKQISGRVISLQLDYSDVLNADTL</sequence>
<proteinExistence type="predicted"/>
<protein>
    <submittedName>
        <fullName evidence="1">Conjugal transfer protein TraN</fullName>
    </submittedName>
</protein>